<reference evidence="1 2" key="1">
    <citation type="journal article" date="2010" name="ChemBioChem">
        <title>Cloning and characterization of the biosynthetic gene cluster of 16-membered macrolide antibiotic FD-891: involvement of a dual functional cytochrome P450 monooxygenase catalyzing epoxidation and hydroxylation.</title>
        <authorList>
            <person name="Kudo F."/>
            <person name="Motegi A."/>
            <person name="Mizoue K."/>
            <person name="Eguchi T."/>
        </authorList>
    </citation>
    <scope>NUCLEOTIDE SEQUENCE [LARGE SCALE GENOMIC DNA]</scope>
    <source>
        <strain evidence="1 2">A-8890</strain>
    </source>
</reference>
<dbReference type="RefSeq" id="WP_286252125.1">
    <property type="nucleotide sequence ID" value="NZ_AP018448.1"/>
</dbReference>
<keyword evidence="2" id="KW-1185">Reference proteome</keyword>
<dbReference type="PANTHER" id="PTHR38733:SF1">
    <property type="entry name" value="TYPE IV METHYL-DIRECTED RESTRICTION ENZYME ECOKMCRBC"/>
    <property type="match status" value="1"/>
</dbReference>
<evidence type="ECO:0008006" key="3">
    <source>
        <dbReference type="Google" id="ProtNLM"/>
    </source>
</evidence>
<accession>A0ABM7F9X8</accession>
<gene>
    <name evidence="1" type="ORF">SGFS_041060</name>
</gene>
<dbReference type="Pfam" id="PF10117">
    <property type="entry name" value="McrBC"/>
    <property type="match status" value="1"/>
</dbReference>
<dbReference type="InterPro" id="IPR019292">
    <property type="entry name" value="McrC"/>
</dbReference>
<name>A0ABM7F9X8_9ACTN</name>
<reference evidence="1 2" key="2">
    <citation type="journal article" date="2023" name="ChemBioChem">
        <title>Acyltransferase Domain Exchange between Two Independent Type I Polyketide Synthases in the Same Producer Strain of Macrolide Antibiotics.</title>
        <authorList>
            <person name="Kudo F."/>
            <person name="Kishikawa K."/>
            <person name="Tsuboi K."/>
            <person name="Kido T."/>
            <person name="Usui T."/>
            <person name="Hashimoto J."/>
            <person name="Shin-Ya K."/>
            <person name="Miyanaga A."/>
            <person name="Eguchi T."/>
        </authorList>
    </citation>
    <scope>NUCLEOTIDE SEQUENCE [LARGE SCALE GENOMIC DNA]</scope>
    <source>
        <strain evidence="1 2">A-8890</strain>
    </source>
</reference>
<evidence type="ECO:0000313" key="1">
    <source>
        <dbReference type="EMBL" id="BBC32812.1"/>
    </source>
</evidence>
<dbReference type="Proteomes" id="UP001321542">
    <property type="component" value="Chromosome"/>
</dbReference>
<evidence type="ECO:0000313" key="2">
    <source>
        <dbReference type="Proteomes" id="UP001321542"/>
    </source>
</evidence>
<proteinExistence type="predicted"/>
<sequence>MTAAALTLTVRETGPGTPYELTADQVAALVAVPDLVRLAPAPGGRWRLRGNQKAGLVRLRTRSGAAIHLDLRPKLEIHNLLFLLAHSPTDPWHPEPVTAAAADGLLPALADLLARTARRTLETGVLHGYRETAEDLPLIRGRIRATDQLRRTGLPLPIAVQYDDHTPDIAENRILLAALRLAAHLPDVPRPTLLALRNLADRLHGVTLPAPGAPLPDWTPTRLNSRYTQTLRLAELLLSARAPQPEGAASITMDGFLLDMPRVFERFLTLALGAALTRHGIRCADQETHHRLDEAGRVPFRPDLVLYRAGRPVSVVDAKYTFLKPTAPPVDHLYQLLSYCTALALPHGHLVYAAASGANTPVDHTIRHAGITITAHALDLSRRPADLLTEVADLARRTANGPPA</sequence>
<organism evidence="1 2">
    <name type="scientific">Streptomyces graminofaciens</name>
    <dbReference type="NCBI Taxonomy" id="68212"/>
    <lineage>
        <taxon>Bacteria</taxon>
        <taxon>Bacillati</taxon>
        <taxon>Actinomycetota</taxon>
        <taxon>Actinomycetes</taxon>
        <taxon>Kitasatosporales</taxon>
        <taxon>Streptomycetaceae</taxon>
        <taxon>Streptomyces</taxon>
    </lineage>
</organism>
<protein>
    <recommendedName>
        <fullName evidence="3">Restriction endonuclease</fullName>
    </recommendedName>
</protein>
<dbReference type="EMBL" id="AP018448">
    <property type="protein sequence ID" value="BBC32812.1"/>
    <property type="molecule type" value="Genomic_DNA"/>
</dbReference>
<dbReference type="PANTHER" id="PTHR38733">
    <property type="entry name" value="PROTEIN MCRC"/>
    <property type="match status" value="1"/>
</dbReference>